<dbReference type="EMBL" id="JBHRWK010000042">
    <property type="protein sequence ID" value="MFC3452916.1"/>
    <property type="molecule type" value="Genomic_DNA"/>
</dbReference>
<evidence type="ECO:0000313" key="2">
    <source>
        <dbReference type="Proteomes" id="UP001595645"/>
    </source>
</evidence>
<organism evidence="1 2">
    <name type="scientific">Amycolatopsis speibonae</name>
    <dbReference type="NCBI Taxonomy" id="1450224"/>
    <lineage>
        <taxon>Bacteria</taxon>
        <taxon>Bacillati</taxon>
        <taxon>Actinomycetota</taxon>
        <taxon>Actinomycetes</taxon>
        <taxon>Pseudonocardiales</taxon>
        <taxon>Pseudonocardiaceae</taxon>
        <taxon>Amycolatopsis</taxon>
    </lineage>
</organism>
<sequence>MSNAGKVEVLSAREVPLGGPRAMTVWRTLPRRVGEAPCADQRAFCPALARYLTKHAEFADITDQVDRDVLKWLAADRRRTRQGSENR</sequence>
<comment type="caution">
    <text evidence="1">The sequence shown here is derived from an EMBL/GenBank/DDBJ whole genome shotgun (WGS) entry which is preliminary data.</text>
</comment>
<evidence type="ECO:0000313" key="1">
    <source>
        <dbReference type="EMBL" id="MFC3452916.1"/>
    </source>
</evidence>
<dbReference type="Proteomes" id="UP001595645">
    <property type="component" value="Unassembled WGS sequence"/>
</dbReference>
<accession>A0ABV7P338</accession>
<name>A0ABV7P338_9PSEU</name>
<reference evidence="2" key="1">
    <citation type="journal article" date="2019" name="Int. J. Syst. Evol. Microbiol.">
        <title>The Global Catalogue of Microorganisms (GCM) 10K type strain sequencing project: providing services to taxonomists for standard genome sequencing and annotation.</title>
        <authorList>
            <consortium name="The Broad Institute Genomics Platform"/>
            <consortium name="The Broad Institute Genome Sequencing Center for Infectious Disease"/>
            <person name="Wu L."/>
            <person name="Ma J."/>
        </authorList>
    </citation>
    <scope>NUCLEOTIDE SEQUENCE [LARGE SCALE GENOMIC DNA]</scope>
    <source>
        <strain evidence="2">CGMCC 4.7676</strain>
    </source>
</reference>
<dbReference type="RefSeq" id="WP_378241694.1">
    <property type="nucleotide sequence ID" value="NZ_JBHRWK010000042.1"/>
</dbReference>
<protein>
    <submittedName>
        <fullName evidence="1">Uncharacterized protein</fullName>
    </submittedName>
</protein>
<gene>
    <name evidence="1" type="ORF">ACFOSH_26070</name>
</gene>
<keyword evidence="2" id="KW-1185">Reference proteome</keyword>
<proteinExistence type="predicted"/>